<organism evidence="2 3">
    <name type="scientific">Clostridium chromiireducens</name>
    <dbReference type="NCBI Taxonomy" id="225345"/>
    <lineage>
        <taxon>Bacteria</taxon>
        <taxon>Bacillati</taxon>
        <taxon>Bacillota</taxon>
        <taxon>Clostridia</taxon>
        <taxon>Eubacteriales</taxon>
        <taxon>Clostridiaceae</taxon>
        <taxon>Clostridium</taxon>
    </lineage>
</organism>
<dbReference type="Proteomes" id="UP000656077">
    <property type="component" value="Unassembled WGS sequence"/>
</dbReference>
<reference evidence="2" key="1">
    <citation type="submission" date="2019-12" db="EMBL/GenBank/DDBJ databases">
        <title>Microbes associate with the intestines of laboratory mice.</title>
        <authorList>
            <person name="Navarre W."/>
            <person name="Wong E."/>
        </authorList>
    </citation>
    <scope>NUCLEOTIDE SEQUENCE</scope>
    <source>
        <strain evidence="2">NM79_F5</strain>
    </source>
</reference>
<gene>
    <name evidence="2" type="ORF">GKZ28_00155</name>
</gene>
<evidence type="ECO:0008006" key="4">
    <source>
        <dbReference type="Google" id="ProtNLM"/>
    </source>
</evidence>
<feature type="transmembrane region" description="Helical" evidence="1">
    <location>
        <begin position="12"/>
        <end position="31"/>
    </location>
</feature>
<dbReference type="EMBL" id="WSRQ01000001">
    <property type="protein sequence ID" value="MVX62112.1"/>
    <property type="molecule type" value="Genomic_DNA"/>
</dbReference>
<accession>A0A964RHR4</accession>
<feature type="transmembrane region" description="Helical" evidence="1">
    <location>
        <begin position="114"/>
        <end position="138"/>
    </location>
</feature>
<dbReference type="RefSeq" id="WP_160357586.1">
    <property type="nucleotide sequence ID" value="NZ_WSRQ01000001.1"/>
</dbReference>
<protein>
    <recommendedName>
        <fullName evidence="4">DUF2254 domain-containing protein</fullName>
    </recommendedName>
</protein>
<keyword evidence="1" id="KW-1133">Transmembrane helix</keyword>
<evidence type="ECO:0000256" key="1">
    <source>
        <dbReference type="SAM" id="Phobius"/>
    </source>
</evidence>
<sequence length="460" mass="54285">MEFRKSTSISKGKIVTYFITLLVVSLSFVHFNTVHRDLLITILENINNCTGIIIKFDWVSDEPSNINMYLFSGQVALAVLTGTAVSFVSFILNKKVHAFTFKELLMYKFKWYDFNFGELVIINFLMLFLNIPFIFMFYSETVCIMLFIFSLLITYRVVKTISFVFFDDKYLLSLSKRILLNEFDFANPAKWYHKIQSVLGIKKGIDEMAEEYSYIFKLFERLRKHTKEALDNLEIDTYRENIELVSSLSLRGETKVIQNIINSVEFGVFFRDIGIMLYQKKLKEELKLLILDKNIRKNCNPRNLVINDIRVSEMFSSHYSNAICSNLRLYAKLHLDNKKVFELVFVNEFKLYFDTFKLIYNVSQDMDNPIYERMNRDNWCNLMISIGEKMYNGEGSTQLISDYVKGLIDCYINNNVDWSINVINSLFELYKTIDWREYINRNISRFEGERKAELVEALSI</sequence>
<name>A0A964RHR4_9CLOT</name>
<evidence type="ECO:0000313" key="2">
    <source>
        <dbReference type="EMBL" id="MVX62112.1"/>
    </source>
</evidence>
<proteinExistence type="predicted"/>
<comment type="caution">
    <text evidence="2">The sequence shown here is derived from an EMBL/GenBank/DDBJ whole genome shotgun (WGS) entry which is preliminary data.</text>
</comment>
<feature type="transmembrane region" description="Helical" evidence="1">
    <location>
        <begin position="68"/>
        <end position="93"/>
    </location>
</feature>
<dbReference type="AlphaFoldDB" id="A0A964RHR4"/>
<feature type="transmembrane region" description="Helical" evidence="1">
    <location>
        <begin position="144"/>
        <end position="166"/>
    </location>
</feature>
<keyword evidence="1" id="KW-0472">Membrane</keyword>
<keyword evidence="1" id="KW-0812">Transmembrane</keyword>
<evidence type="ECO:0000313" key="3">
    <source>
        <dbReference type="Proteomes" id="UP000656077"/>
    </source>
</evidence>